<dbReference type="InterPro" id="IPR006343">
    <property type="entry name" value="DnaB/C_C"/>
</dbReference>
<accession>A0A5T0UJI4</accession>
<dbReference type="AlphaFoldDB" id="A0A5T0UJI4"/>
<dbReference type="Gene3D" id="1.10.10.630">
    <property type="entry name" value="DnaD domain-like"/>
    <property type="match status" value="1"/>
</dbReference>
<evidence type="ECO:0000259" key="2">
    <source>
        <dbReference type="Pfam" id="PF07261"/>
    </source>
</evidence>
<evidence type="ECO:0000256" key="1">
    <source>
        <dbReference type="ARBA" id="ARBA00093462"/>
    </source>
</evidence>
<comment type="caution">
    <text evidence="3">The sequence shown here is derived from an EMBL/GenBank/DDBJ whole genome shotgun (WGS) entry which is preliminary data.</text>
</comment>
<dbReference type="InterPro" id="IPR034829">
    <property type="entry name" value="DnaD-like_sf"/>
</dbReference>
<dbReference type="NCBIfam" id="TIGR01446">
    <property type="entry name" value="DnaD_dom"/>
    <property type="match status" value="1"/>
</dbReference>
<sequence>MRTKLKSLEKKGLLVTGNYNKAKFDRTKWYRIDYDAFSQMVTAFGKSYRTNRQELPNATGKNYPTYTIDYTETTTDIGGVGGSALDDLDVEMECHRRIQPVCTLYEQNVGKLTGIERQDLLYEYVDWYKKGVAHEEIVAIFSKAVKEAVVNHADAPAKYMLKILKRWLENNILSVDAVNGENKRFEANK</sequence>
<reference evidence="3" key="1">
    <citation type="submission" date="2018-06" db="EMBL/GenBank/DDBJ databases">
        <authorList>
            <consortium name="PulseNet: The National Subtyping Network for Foodborne Disease Surveillance"/>
            <person name="Tarr C.L."/>
            <person name="Trees E."/>
            <person name="Katz L.S."/>
            <person name="Carleton-Romer H.A."/>
            <person name="Stroika S."/>
            <person name="Kucerova Z."/>
            <person name="Roache K.F."/>
            <person name="Sabol A.L."/>
            <person name="Besser J."/>
            <person name="Gerner-Smidt P."/>
        </authorList>
    </citation>
    <scope>NUCLEOTIDE SEQUENCE</scope>
    <source>
        <strain evidence="3">PNUSAC003301</strain>
    </source>
</reference>
<name>A0A5T0UJI4_CAMJU</name>
<dbReference type="SUPFAM" id="SSF158499">
    <property type="entry name" value="DnaD domain-like"/>
    <property type="match status" value="1"/>
</dbReference>
<feature type="non-terminal residue" evidence="3">
    <location>
        <position position="189"/>
    </location>
</feature>
<protein>
    <submittedName>
        <fullName evidence="3">DnaD domain protein</fullName>
    </submittedName>
</protein>
<feature type="domain" description="DnaB/C C-terminal" evidence="2">
    <location>
        <begin position="103"/>
        <end position="178"/>
    </location>
</feature>
<gene>
    <name evidence="3" type="ORF">CW563_09565</name>
</gene>
<evidence type="ECO:0000313" key="3">
    <source>
        <dbReference type="EMBL" id="EAK3904312.1"/>
    </source>
</evidence>
<dbReference type="EMBL" id="AACFVE010000219">
    <property type="protein sequence ID" value="EAK3904312.1"/>
    <property type="molecule type" value="Genomic_DNA"/>
</dbReference>
<dbReference type="Pfam" id="PF07261">
    <property type="entry name" value="DnaB_2"/>
    <property type="match status" value="1"/>
</dbReference>
<proteinExistence type="inferred from homology"/>
<organism evidence="3">
    <name type="scientific">Campylobacter jejuni</name>
    <dbReference type="NCBI Taxonomy" id="197"/>
    <lineage>
        <taxon>Bacteria</taxon>
        <taxon>Pseudomonadati</taxon>
        <taxon>Campylobacterota</taxon>
        <taxon>Epsilonproteobacteria</taxon>
        <taxon>Campylobacterales</taxon>
        <taxon>Campylobacteraceae</taxon>
        <taxon>Campylobacter</taxon>
    </lineage>
</organism>
<comment type="similarity">
    <text evidence="1">Belongs to the DnaB/DnaD family.</text>
</comment>